<organism evidence="3 4">
    <name type="scientific">Arboricoccus pini</name>
    <dbReference type="NCBI Taxonomy" id="1963835"/>
    <lineage>
        <taxon>Bacteria</taxon>
        <taxon>Pseudomonadati</taxon>
        <taxon>Pseudomonadota</taxon>
        <taxon>Alphaproteobacteria</taxon>
        <taxon>Geminicoccales</taxon>
        <taxon>Geminicoccaceae</taxon>
        <taxon>Arboricoccus</taxon>
    </lineage>
</organism>
<evidence type="ECO:0000256" key="2">
    <source>
        <dbReference type="SAM" id="SignalP"/>
    </source>
</evidence>
<protein>
    <submittedName>
        <fullName evidence="3">Uncharacterized protein</fullName>
    </submittedName>
</protein>
<proteinExistence type="predicted"/>
<gene>
    <name evidence="3" type="ORF">SAMN07250955_10664</name>
</gene>
<dbReference type="RefSeq" id="WP_088561373.1">
    <property type="nucleotide sequence ID" value="NZ_FYEH01000006.1"/>
</dbReference>
<dbReference type="EMBL" id="FYEH01000006">
    <property type="protein sequence ID" value="SNB67828.1"/>
    <property type="molecule type" value="Genomic_DNA"/>
</dbReference>
<keyword evidence="4" id="KW-1185">Reference proteome</keyword>
<feature type="signal peptide" evidence="2">
    <location>
        <begin position="1"/>
        <end position="19"/>
    </location>
</feature>
<dbReference type="AlphaFoldDB" id="A0A212R6X2"/>
<name>A0A212R6X2_9PROT</name>
<evidence type="ECO:0000313" key="4">
    <source>
        <dbReference type="Proteomes" id="UP000197065"/>
    </source>
</evidence>
<evidence type="ECO:0000313" key="3">
    <source>
        <dbReference type="EMBL" id="SNB67828.1"/>
    </source>
</evidence>
<reference evidence="3 4" key="1">
    <citation type="submission" date="2017-06" db="EMBL/GenBank/DDBJ databases">
        <authorList>
            <person name="Kim H.J."/>
            <person name="Triplett B.A."/>
        </authorList>
    </citation>
    <scope>NUCLEOTIDE SEQUENCE [LARGE SCALE GENOMIC DNA]</scope>
    <source>
        <strain evidence="3 4">B29T1</strain>
    </source>
</reference>
<accession>A0A212R6X2</accession>
<feature type="transmembrane region" description="Helical" evidence="1">
    <location>
        <begin position="163"/>
        <end position="182"/>
    </location>
</feature>
<keyword evidence="1" id="KW-0472">Membrane</keyword>
<feature type="chain" id="PRO_5013075359" evidence="2">
    <location>
        <begin position="20"/>
        <end position="187"/>
    </location>
</feature>
<sequence length="187" mass="19656">MFKALAVLVLSLLMLNASAAVPIDRPCGDLTKRTVAVAAIHADRLPAVGMPEAVGEPSLLDCSEAGAPRCLAPTGGGNALVSRSRPAEESPNRVWYALLSFDDGPGAAAYSAVTPLLAWGRIVSATMAQVLTARAIPIMRPTGALPSGRLEYRRSRQVERYCLASALLPVSLSLLLAGLAAIRSRRR</sequence>
<keyword evidence="2" id="KW-0732">Signal</keyword>
<keyword evidence="1" id="KW-0812">Transmembrane</keyword>
<keyword evidence="1" id="KW-1133">Transmembrane helix</keyword>
<dbReference type="Proteomes" id="UP000197065">
    <property type="component" value="Unassembled WGS sequence"/>
</dbReference>
<evidence type="ECO:0000256" key="1">
    <source>
        <dbReference type="SAM" id="Phobius"/>
    </source>
</evidence>